<dbReference type="EMBL" id="VIGC01000011">
    <property type="protein sequence ID" value="TQE95776.1"/>
    <property type="molecule type" value="Genomic_DNA"/>
</dbReference>
<protein>
    <recommendedName>
        <fullName evidence="6">Peptidyl-prolyl cis-trans isomerase</fullName>
        <ecNumber evidence="6">5.2.1.8</ecNumber>
    </recommendedName>
</protein>
<dbReference type="Pfam" id="PF00254">
    <property type="entry name" value="FKBP_C"/>
    <property type="match status" value="2"/>
</dbReference>
<dbReference type="GO" id="GO:0003755">
    <property type="term" value="F:peptidyl-prolyl cis-trans isomerase activity"/>
    <property type="evidence" value="ECO:0007669"/>
    <property type="project" value="UniProtKB-UniRule"/>
</dbReference>
<comment type="caution">
    <text evidence="8">The sequence shown here is derived from an EMBL/GenBank/DDBJ whole genome shotgun (WGS) entry which is preliminary data.</text>
</comment>
<keyword evidence="3 5" id="KW-0697">Rotamase</keyword>
<feature type="domain" description="PPIase FKBP-type" evidence="7">
    <location>
        <begin position="149"/>
        <end position="237"/>
    </location>
</feature>
<dbReference type="EC" id="5.2.1.8" evidence="6"/>
<dbReference type="PROSITE" id="PS50059">
    <property type="entry name" value="FKBP_PPIASE"/>
    <property type="match status" value="2"/>
</dbReference>
<organism evidence="8 9">
    <name type="scientific">Litorilinea aerophila</name>
    <dbReference type="NCBI Taxonomy" id="1204385"/>
    <lineage>
        <taxon>Bacteria</taxon>
        <taxon>Bacillati</taxon>
        <taxon>Chloroflexota</taxon>
        <taxon>Caldilineae</taxon>
        <taxon>Caldilineales</taxon>
        <taxon>Caldilineaceae</taxon>
        <taxon>Litorilinea</taxon>
    </lineage>
</organism>
<dbReference type="PANTHER" id="PTHR43811">
    <property type="entry name" value="FKBP-TYPE PEPTIDYL-PROLYL CIS-TRANS ISOMERASE FKPA"/>
    <property type="match status" value="1"/>
</dbReference>
<gene>
    <name evidence="8" type="ORF">FKZ61_10055</name>
</gene>
<dbReference type="InterPro" id="IPR001179">
    <property type="entry name" value="PPIase_FKBP_dom"/>
</dbReference>
<evidence type="ECO:0000313" key="8">
    <source>
        <dbReference type="EMBL" id="TQE95776.1"/>
    </source>
</evidence>
<evidence type="ECO:0000256" key="6">
    <source>
        <dbReference type="RuleBase" id="RU003915"/>
    </source>
</evidence>
<dbReference type="Proteomes" id="UP000317371">
    <property type="component" value="Unassembled WGS sequence"/>
</dbReference>
<proteinExistence type="inferred from homology"/>
<dbReference type="FunFam" id="3.10.50.40:FF:000047">
    <property type="entry name" value="Peptidylprolyl isomerase"/>
    <property type="match status" value="2"/>
</dbReference>
<dbReference type="OrthoDB" id="280278at2"/>
<dbReference type="RefSeq" id="WP_141609999.1">
    <property type="nucleotide sequence ID" value="NZ_VIGC02000011.1"/>
</dbReference>
<evidence type="ECO:0000259" key="7">
    <source>
        <dbReference type="PROSITE" id="PS50059"/>
    </source>
</evidence>
<reference evidence="8 9" key="1">
    <citation type="submission" date="2019-06" db="EMBL/GenBank/DDBJ databases">
        <title>Genome sequence of Litorilinea aerophila BAA-2444.</title>
        <authorList>
            <person name="Maclea K.S."/>
            <person name="Maurais E.G."/>
            <person name="Iannazzi L.C."/>
        </authorList>
    </citation>
    <scope>NUCLEOTIDE SEQUENCE [LARGE SCALE GENOMIC DNA]</scope>
    <source>
        <strain evidence="8 9">ATCC BAA-2444</strain>
    </source>
</reference>
<comment type="catalytic activity">
    <reaction evidence="1 5 6">
        <text>[protein]-peptidylproline (omega=180) = [protein]-peptidylproline (omega=0)</text>
        <dbReference type="Rhea" id="RHEA:16237"/>
        <dbReference type="Rhea" id="RHEA-COMP:10747"/>
        <dbReference type="Rhea" id="RHEA-COMP:10748"/>
        <dbReference type="ChEBI" id="CHEBI:83833"/>
        <dbReference type="ChEBI" id="CHEBI:83834"/>
        <dbReference type="EC" id="5.2.1.8"/>
    </reaction>
</comment>
<evidence type="ECO:0000313" key="9">
    <source>
        <dbReference type="Proteomes" id="UP000317371"/>
    </source>
</evidence>
<sequence>MTQQTGVTYTETVAGQGARPQPGDVVVVHYTGKFTDGTVFDSSYQRNKPIQFVLGAGQVIQGWDEGIALLREGSKGTLTIPPELGYGERGAGNVIPPNATLIFDVELLEVRPGAPEKPTAVDEGDYSVTANGVKFVDFQVGDGATPQRGQTVTLDYTGWLLDGGKFDSSLDRGEPLEFTVGVGQVIPGLDESLLDMRVGGKRQVIIPPELAYGPQGAAGVIPPNATLVFEVELLDVQ</sequence>
<keyword evidence="9" id="KW-1185">Reference proteome</keyword>
<evidence type="ECO:0000256" key="1">
    <source>
        <dbReference type="ARBA" id="ARBA00000971"/>
    </source>
</evidence>
<dbReference type="SUPFAM" id="SSF54534">
    <property type="entry name" value="FKBP-like"/>
    <property type="match status" value="2"/>
</dbReference>
<accession>A0A540VG85</accession>
<feature type="domain" description="PPIase FKBP-type" evidence="7">
    <location>
        <begin position="23"/>
        <end position="111"/>
    </location>
</feature>
<dbReference type="Gene3D" id="3.10.50.40">
    <property type="match status" value="2"/>
</dbReference>
<dbReference type="InParanoid" id="A0A540VG85"/>
<dbReference type="InterPro" id="IPR046357">
    <property type="entry name" value="PPIase_dom_sf"/>
</dbReference>
<evidence type="ECO:0000256" key="5">
    <source>
        <dbReference type="PROSITE-ProRule" id="PRU00277"/>
    </source>
</evidence>
<dbReference type="PANTHER" id="PTHR43811:SF19">
    <property type="entry name" value="39 KDA FK506-BINDING NUCLEAR PROTEIN"/>
    <property type="match status" value="1"/>
</dbReference>
<dbReference type="AlphaFoldDB" id="A0A540VG85"/>
<evidence type="ECO:0000256" key="4">
    <source>
        <dbReference type="ARBA" id="ARBA00023235"/>
    </source>
</evidence>
<comment type="similarity">
    <text evidence="2 6">Belongs to the FKBP-type PPIase family.</text>
</comment>
<evidence type="ECO:0000256" key="3">
    <source>
        <dbReference type="ARBA" id="ARBA00023110"/>
    </source>
</evidence>
<name>A0A540VG85_9CHLR</name>
<keyword evidence="4 5" id="KW-0413">Isomerase</keyword>
<evidence type="ECO:0000256" key="2">
    <source>
        <dbReference type="ARBA" id="ARBA00006577"/>
    </source>
</evidence>